<name>A0A8J4Y1M1_CHIOP</name>
<proteinExistence type="predicted"/>
<dbReference type="AlphaFoldDB" id="A0A8J4Y1M1"/>
<reference evidence="3" key="1">
    <citation type="submission" date="2020-07" db="EMBL/GenBank/DDBJ databases">
        <title>The High-quality genome of the commercially important snow crab, Chionoecetes opilio.</title>
        <authorList>
            <person name="Jeong J.-H."/>
            <person name="Ryu S."/>
        </authorList>
    </citation>
    <scope>NUCLEOTIDE SEQUENCE</scope>
    <source>
        <strain evidence="3">MADBK_172401_WGS</strain>
        <tissue evidence="3">Digestive gland</tissue>
    </source>
</reference>
<organism evidence="3 4">
    <name type="scientific">Chionoecetes opilio</name>
    <name type="common">Atlantic snow crab</name>
    <name type="synonym">Cancer opilio</name>
    <dbReference type="NCBI Taxonomy" id="41210"/>
    <lineage>
        <taxon>Eukaryota</taxon>
        <taxon>Metazoa</taxon>
        <taxon>Ecdysozoa</taxon>
        <taxon>Arthropoda</taxon>
        <taxon>Crustacea</taxon>
        <taxon>Multicrustacea</taxon>
        <taxon>Malacostraca</taxon>
        <taxon>Eumalacostraca</taxon>
        <taxon>Eucarida</taxon>
        <taxon>Decapoda</taxon>
        <taxon>Pleocyemata</taxon>
        <taxon>Brachyura</taxon>
        <taxon>Eubrachyura</taxon>
        <taxon>Majoidea</taxon>
        <taxon>Majidae</taxon>
        <taxon>Chionoecetes</taxon>
    </lineage>
</organism>
<evidence type="ECO:0000313" key="4">
    <source>
        <dbReference type="Proteomes" id="UP000770661"/>
    </source>
</evidence>
<evidence type="ECO:0000259" key="1">
    <source>
        <dbReference type="Pfam" id="PF01498"/>
    </source>
</evidence>
<dbReference type="PANTHER" id="PTHR23022">
    <property type="entry name" value="TRANSPOSABLE ELEMENT-RELATED"/>
    <property type="match status" value="1"/>
</dbReference>
<evidence type="ECO:0000313" key="3">
    <source>
        <dbReference type="EMBL" id="KAG0719500.1"/>
    </source>
</evidence>
<comment type="caution">
    <text evidence="3">The sequence shown here is derived from an EMBL/GenBank/DDBJ whole genome shotgun (WGS) entry which is preliminary data.</text>
</comment>
<dbReference type="InterPro" id="IPR052338">
    <property type="entry name" value="Transposase_5"/>
</dbReference>
<dbReference type="EMBL" id="JACEEZ010014422">
    <property type="protein sequence ID" value="KAG0719500.1"/>
    <property type="molecule type" value="Genomic_DNA"/>
</dbReference>
<dbReference type="GO" id="GO:0006313">
    <property type="term" value="P:DNA transposition"/>
    <property type="evidence" value="ECO:0007669"/>
    <property type="project" value="InterPro"/>
</dbReference>
<evidence type="ECO:0000259" key="2">
    <source>
        <dbReference type="Pfam" id="PF13358"/>
    </source>
</evidence>
<dbReference type="Pfam" id="PF01498">
    <property type="entry name" value="HTH_Tnp_Tc3_2"/>
    <property type="match status" value="1"/>
</dbReference>
<feature type="domain" description="Tc1-like transposase DDE" evidence="2">
    <location>
        <begin position="120"/>
        <end position="266"/>
    </location>
</feature>
<dbReference type="Gene3D" id="3.30.420.10">
    <property type="entry name" value="Ribonuclease H-like superfamily/Ribonuclease H"/>
    <property type="match status" value="1"/>
</dbReference>
<dbReference type="OrthoDB" id="10006939at2759"/>
<dbReference type="Pfam" id="PF13358">
    <property type="entry name" value="DDE_3"/>
    <property type="match status" value="1"/>
</dbReference>
<feature type="domain" description="Transposase Tc1-like" evidence="1">
    <location>
        <begin position="45"/>
        <end position="110"/>
    </location>
</feature>
<gene>
    <name evidence="3" type="primary">TCB2_17</name>
    <name evidence="3" type="ORF">GWK47_050352</name>
</gene>
<protein>
    <submittedName>
        <fullName evidence="3">Transposable element Tcb2 transposase</fullName>
    </submittedName>
</protein>
<sequence>MRFKSTERKYLARFREENSGETPSQKLRPGRPRKIFQRSVNVLKRSLESTPRVTARILKENNLEVFGAVSVCTVSCRVHELGYTSHKPLKKPLLTRAQRARRVTFTKKYLAWTDDDWLSVLWSDEATFTVTCNRGARVYRRPGSDPLDSRYVESTIKHPDSLMVWGCFSGRGLGRLVVLPINLKVNQAVYLELLCEHLSDSFELTRASVFQQDGAPAHAAKSVTQWLDDCMVPFIKDWPGNSPDLNPIENLWHMVKKDLQGKDVSSIPKLEKAIRESWANTSPEHLRNLTLSLPRRLQAVKKRKGHPTKY</sequence>
<dbReference type="GO" id="GO:0015074">
    <property type="term" value="P:DNA integration"/>
    <property type="evidence" value="ECO:0007669"/>
    <property type="project" value="InterPro"/>
</dbReference>
<dbReference type="InterPro" id="IPR002492">
    <property type="entry name" value="Transposase_Tc1-like"/>
</dbReference>
<keyword evidence="4" id="KW-1185">Reference proteome</keyword>
<accession>A0A8J4Y1M1</accession>
<dbReference type="PANTHER" id="PTHR23022:SF135">
    <property type="entry name" value="SI:DKEY-77F5.3"/>
    <property type="match status" value="1"/>
</dbReference>
<dbReference type="InterPro" id="IPR036397">
    <property type="entry name" value="RNaseH_sf"/>
</dbReference>
<dbReference type="GO" id="GO:0003677">
    <property type="term" value="F:DNA binding"/>
    <property type="evidence" value="ECO:0007669"/>
    <property type="project" value="InterPro"/>
</dbReference>
<dbReference type="Proteomes" id="UP000770661">
    <property type="component" value="Unassembled WGS sequence"/>
</dbReference>
<dbReference type="InterPro" id="IPR038717">
    <property type="entry name" value="Tc1-like_DDE_dom"/>
</dbReference>